<name>A0ACC3AY87_9EURO</name>
<comment type="caution">
    <text evidence="1">The sequence shown here is derived from an EMBL/GenBank/DDBJ whole genome shotgun (WGS) entry which is preliminary data.</text>
</comment>
<dbReference type="EMBL" id="JAOPJF010000047">
    <property type="protein sequence ID" value="KAK1142740.1"/>
    <property type="molecule type" value="Genomic_DNA"/>
</dbReference>
<reference evidence="1 2" key="1">
    <citation type="journal article" date="2023" name="ACS Omega">
        <title>Identification of the Neoaspergillic Acid Biosynthesis Gene Cluster by Establishing an In Vitro CRISPR-Ribonucleoprotein Genetic System in Aspergillus melleus.</title>
        <authorList>
            <person name="Yuan B."/>
            <person name="Grau M.F."/>
            <person name="Murata R.M."/>
            <person name="Torok T."/>
            <person name="Venkateswaran K."/>
            <person name="Stajich J.E."/>
            <person name="Wang C.C.C."/>
        </authorList>
    </citation>
    <scope>NUCLEOTIDE SEQUENCE [LARGE SCALE GENOMIC DNA]</scope>
    <source>
        <strain evidence="1 2">IMV 1140</strain>
    </source>
</reference>
<gene>
    <name evidence="1" type="ORF">N8T08_007372</name>
</gene>
<protein>
    <submittedName>
        <fullName evidence="1">Uncharacterized protein</fullName>
    </submittedName>
</protein>
<dbReference type="Proteomes" id="UP001177260">
    <property type="component" value="Unassembled WGS sequence"/>
</dbReference>
<proteinExistence type="predicted"/>
<accession>A0ACC3AY87</accession>
<organism evidence="1 2">
    <name type="scientific">Aspergillus melleus</name>
    <dbReference type="NCBI Taxonomy" id="138277"/>
    <lineage>
        <taxon>Eukaryota</taxon>
        <taxon>Fungi</taxon>
        <taxon>Dikarya</taxon>
        <taxon>Ascomycota</taxon>
        <taxon>Pezizomycotina</taxon>
        <taxon>Eurotiomycetes</taxon>
        <taxon>Eurotiomycetidae</taxon>
        <taxon>Eurotiales</taxon>
        <taxon>Aspergillaceae</taxon>
        <taxon>Aspergillus</taxon>
        <taxon>Aspergillus subgen. Circumdati</taxon>
    </lineage>
</organism>
<keyword evidence="2" id="KW-1185">Reference proteome</keyword>
<sequence>MSPLLPNDIILLVGEFLEDHQDRYNLVFVCRRFHDLLLRLVYRKAALKNASQTRSFLNALLRRPELARAVRSLQFDDWKQTSSTSSISSSQDMDWTPFKNWARTISQSEEEYVQWEQDLLNDVEEAWIALALPLASNLRQLQLVYPQESVYLDRMLQKALKKEKPFDDQPAFRVLQEVSLGHIENEADTPGSFAPSQLFPFFQLPSMRALLADSVVESSSSSDDEAEQMTETPQVGSSRISEITLHSSNGSKGMEGLIASCPSLRSFKYQHSDSHLLSEGYRPSEFARSLAASKGSLETLWLDSFGTHLPFTIAGANETHDEWFGTLADFTALKDIRIRLPNLLDVRYQLEPSTALPDVLPLSVQTLSVEGCKEMSLRMLIGQLKMVLDQREKRFVGLRRLDIEGFFHDEEDEDASGYDADAANTGGEKVIKPRIYEMTEALHISCAEAGIELHLRDRDCPSTMT</sequence>
<evidence type="ECO:0000313" key="2">
    <source>
        <dbReference type="Proteomes" id="UP001177260"/>
    </source>
</evidence>
<evidence type="ECO:0000313" key="1">
    <source>
        <dbReference type="EMBL" id="KAK1142740.1"/>
    </source>
</evidence>